<reference evidence="1" key="1">
    <citation type="submission" date="2020-03" db="EMBL/GenBank/DDBJ databases">
        <title>The deep terrestrial virosphere.</title>
        <authorList>
            <person name="Holmfeldt K."/>
            <person name="Nilsson E."/>
            <person name="Simone D."/>
            <person name="Lopez-Fernandez M."/>
            <person name="Wu X."/>
            <person name="de Brujin I."/>
            <person name="Lundin D."/>
            <person name="Andersson A."/>
            <person name="Bertilsson S."/>
            <person name="Dopson M."/>
        </authorList>
    </citation>
    <scope>NUCLEOTIDE SEQUENCE</scope>
    <source>
        <strain evidence="1">TM448A00842</strain>
        <strain evidence="2">TM448B00141</strain>
    </source>
</reference>
<dbReference type="EMBL" id="MT144073">
    <property type="protein sequence ID" value="QJA48140.1"/>
    <property type="molecule type" value="Genomic_DNA"/>
</dbReference>
<evidence type="ECO:0000313" key="1">
    <source>
        <dbReference type="EMBL" id="QJA48140.1"/>
    </source>
</evidence>
<name>A0A6H1ZLR8_9ZZZZ</name>
<dbReference type="AlphaFoldDB" id="A0A6H1ZLR8"/>
<sequence>MKARLKAIVTIEQEYEADSEHYNNCDYAKDMAEIDKRNFTEDPLMFVDGMIEAGATAKIKITVVK</sequence>
<evidence type="ECO:0000313" key="2">
    <source>
        <dbReference type="EMBL" id="QJH93872.1"/>
    </source>
</evidence>
<gene>
    <name evidence="1" type="ORF">TM448A00842_0003</name>
    <name evidence="2" type="ORF">TM448B00141_0058</name>
</gene>
<organism evidence="1">
    <name type="scientific">viral metagenome</name>
    <dbReference type="NCBI Taxonomy" id="1070528"/>
    <lineage>
        <taxon>unclassified sequences</taxon>
        <taxon>metagenomes</taxon>
        <taxon>organismal metagenomes</taxon>
    </lineage>
</organism>
<protein>
    <submittedName>
        <fullName evidence="1">Uncharacterized protein</fullName>
    </submittedName>
</protein>
<proteinExistence type="predicted"/>
<accession>A0A6H1ZLR8</accession>
<dbReference type="EMBL" id="MT144592">
    <property type="protein sequence ID" value="QJH93872.1"/>
    <property type="molecule type" value="Genomic_DNA"/>
</dbReference>